<dbReference type="PANTHER" id="PTHR24355:SF18">
    <property type="entry name" value="G PROTEIN-COUPLED RECEPTOR KINASE"/>
    <property type="match status" value="1"/>
</dbReference>
<dbReference type="GO" id="GO:0004703">
    <property type="term" value="F:G protein-coupled receptor kinase activity"/>
    <property type="evidence" value="ECO:0007669"/>
    <property type="project" value="UniProtKB-EC"/>
</dbReference>
<evidence type="ECO:0000256" key="8">
    <source>
        <dbReference type="PROSITE-ProRule" id="PRU10141"/>
    </source>
</evidence>
<dbReference type="SMART" id="SM00220">
    <property type="entry name" value="S_TKc"/>
    <property type="match status" value="1"/>
</dbReference>
<dbReference type="InterPro" id="IPR016137">
    <property type="entry name" value="RGS"/>
</dbReference>
<comment type="catalytic activity">
    <reaction evidence="1">
        <text>[G-protein-coupled receptor] + ATP = [G-protein-coupled receptor]-phosphate + ADP + H(+)</text>
        <dbReference type="Rhea" id="RHEA:12008"/>
        <dbReference type="Rhea" id="RHEA-COMP:11260"/>
        <dbReference type="Rhea" id="RHEA-COMP:11261"/>
        <dbReference type="ChEBI" id="CHEBI:15378"/>
        <dbReference type="ChEBI" id="CHEBI:30616"/>
        <dbReference type="ChEBI" id="CHEBI:43176"/>
        <dbReference type="ChEBI" id="CHEBI:68546"/>
        <dbReference type="ChEBI" id="CHEBI:456216"/>
        <dbReference type="EC" id="2.7.11.16"/>
    </reaction>
</comment>
<evidence type="ECO:0000256" key="1">
    <source>
        <dbReference type="ARBA" id="ARBA00001256"/>
    </source>
</evidence>
<dbReference type="InterPro" id="IPR044926">
    <property type="entry name" value="RGS_subdomain_2"/>
</dbReference>
<dbReference type="EC" id="2.7.11.-" evidence="9"/>
<feature type="domain" description="Protein kinase" evidence="11">
    <location>
        <begin position="44"/>
        <end position="366"/>
    </location>
</feature>
<feature type="binding site" evidence="8">
    <location>
        <position position="220"/>
    </location>
    <ligand>
        <name>ATP</name>
        <dbReference type="ChEBI" id="CHEBI:30616"/>
    </ligand>
</feature>
<dbReference type="Pfam" id="PF00615">
    <property type="entry name" value="RGS"/>
    <property type="match status" value="1"/>
</dbReference>
<accession>A0AAE9D877</accession>
<evidence type="ECO:0000313" key="15">
    <source>
        <dbReference type="Proteomes" id="UP000827892"/>
    </source>
</evidence>
<dbReference type="InterPro" id="IPR011009">
    <property type="entry name" value="Kinase-like_dom_sf"/>
</dbReference>
<dbReference type="InterPro" id="IPR001849">
    <property type="entry name" value="PH_domain"/>
</dbReference>
<keyword evidence="3 9" id="KW-0723">Serine/threonine-protein kinase</keyword>
<dbReference type="SMART" id="SM00133">
    <property type="entry name" value="S_TK_X"/>
    <property type="match status" value="1"/>
</dbReference>
<dbReference type="AlphaFoldDB" id="A0AAE9D877"/>
<evidence type="ECO:0000256" key="3">
    <source>
        <dbReference type="ARBA" id="ARBA00022527"/>
    </source>
</evidence>
<dbReference type="CDD" id="cd01240">
    <property type="entry name" value="PH_GRK2_subgroup"/>
    <property type="match status" value="1"/>
</dbReference>
<dbReference type="SUPFAM" id="SSF50729">
    <property type="entry name" value="PH domain-like"/>
    <property type="match status" value="1"/>
</dbReference>
<evidence type="ECO:0000256" key="9">
    <source>
        <dbReference type="RuleBase" id="RU000308"/>
    </source>
</evidence>
<evidence type="ECO:0000256" key="6">
    <source>
        <dbReference type="ARBA" id="ARBA00022777"/>
    </source>
</evidence>
<dbReference type="GO" id="GO:0007165">
    <property type="term" value="P:signal transduction"/>
    <property type="evidence" value="ECO:0007669"/>
    <property type="project" value="InterPro"/>
</dbReference>
<evidence type="ECO:0000256" key="4">
    <source>
        <dbReference type="ARBA" id="ARBA00022679"/>
    </source>
</evidence>
<dbReference type="PROSITE" id="PS50011">
    <property type="entry name" value="PROTEIN_KINASE_DOM"/>
    <property type="match status" value="1"/>
</dbReference>
<dbReference type="Gene3D" id="2.30.29.30">
    <property type="entry name" value="Pleckstrin-homology domain (PH domain)/Phosphotyrosine-binding domain (PTB)"/>
    <property type="match status" value="1"/>
</dbReference>
<feature type="domain" description="AGC-kinase C-terminal" evidence="13">
    <location>
        <begin position="367"/>
        <end position="434"/>
    </location>
</feature>
<gene>
    <name evidence="14" type="ORF">L3Y34_000044</name>
</gene>
<dbReference type="PROSITE" id="PS51285">
    <property type="entry name" value="AGC_KINASE_CTER"/>
    <property type="match status" value="1"/>
</dbReference>
<feature type="domain" description="PH" evidence="10">
    <location>
        <begin position="469"/>
        <end position="569"/>
    </location>
</feature>
<name>A0AAE9D877_CAEBR</name>
<dbReference type="Gene3D" id="3.30.200.20">
    <property type="entry name" value="Phosphorylase Kinase, domain 1"/>
    <property type="match status" value="1"/>
</dbReference>
<evidence type="ECO:0000259" key="11">
    <source>
        <dbReference type="PROSITE" id="PS50011"/>
    </source>
</evidence>
<evidence type="ECO:0000256" key="7">
    <source>
        <dbReference type="ARBA" id="ARBA00022840"/>
    </source>
</evidence>
<dbReference type="SUPFAM" id="SSF56112">
    <property type="entry name" value="Protein kinase-like (PK-like)"/>
    <property type="match status" value="1"/>
</dbReference>
<protein>
    <recommendedName>
        <fullName evidence="9">G protein-coupled receptor kinase</fullName>
        <ecNumber evidence="9">2.7.11.-</ecNumber>
    </recommendedName>
</protein>
<proteinExistence type="inferred from homology"/>
<evidence type="ECO:0000256" key="2">
    <source>
        <dbReference type="ARBA" id="ARBA00009793"/>
    </source>
</evidence>
<comment type="similarity">
    <text evidence="2 9">Belongs to the protein kinase superfamily. AGC Ser/Thr protein kinase family. GPRK subfamily.</text>
</comment>
<dbReference type="Proteomes" id="UP000827892">
    <property type="component" value="Chromosome III"/>
</dbReference>
<dbReference type="GO" id="GO:0005524">
    <property type="term" value="F:ATP binding"/>
    <property type="evidence" value="ECO:0007669"/>
    <property type="project" value="UniProtKB-UniRule"/>
</dbReference>
<dbReference type="Gene3D" id="1.10.167.10">
    <property type="entry name" value="Regulator of G-protein Signalling 4, domain 2"/>
    <property type="match status" value="1"/>
</dbReference>
<dbReference type="Gene3D" id="1.10.287.1270">
    <property type="match status" value="1"/>
</dbReference>
<dbReference type="SUPFAM" id="SSF48097">
    <property type="entry name" value="Regulator of G-protein signaling, RGS"/>
    <property type="match status" value="1"/>
</dbReference>
<evidence type="ECO:0000256" key="5">
    <source>
        <dbReference type="ARBA" id="ARBA00022741"/>
    </source>
</evidence>
<dbReference type="FunFam" id="2.30.29.30:FF:000084">
    <property type="entry name" value="G protein-coupled receptor kinase"/>
    <property type="match status" value="1"/>
</dbReference>
<dbReference type="InterPro" id="IPR017441">
    <property type="entry name" value="Protein_kinase_ATP_BS"/>
</dbReference>
<dbReference type="Pfam" id="PF00069">
    <property type="entry name" value="Pkinase"/>
    <property type="match status" value="1"/>
</dbReference>
<dbReference type="Gene3D" id="1.10.510.10">
    <property type="entry name" value="Transferase(Phosphotransferase) domain 1"/>
    <property type="match status" value="1"/>
</dbReference>
<dbReference type="InterPro" id="IPR000719">
    <property type="entry name" value="Prot_kinase_dom"/>
</dbReference>
<evidence type="ECO:0000259" key="12">
    <source>
        <dbReference type="PROSITE" id="PS50132"/>
    </source>
</evidence>
<dbReference type="InterPro" id="IPR011993">
    <property type="entry name" value="PH-like_dom_sf"/>
</dbReference>
<dbReference type="PROSITE" id="PS50003">
    <property type="entry name" value="PH_DOMAIN"/>
    <property type="match status" value="1"/>
</dbReference>
<dbReference type="InterPro" id="IPR000239">
    <property type="entry name" value="GPCR_kinase"/>
</dbReference>
<keyword evidence="4 9" id="KW-0808">Transferase</keyword>
<evidence type="ECO:0000259" key="10">
    <source>
        <dbReference type="PROSITE" id="PS50003"/>
    </source>
</evidence>
<keyword evidence="5 8" id="KW-0547">Nucleotide-binding</keyword>
<dbReference type="EMBL" id="CP090893">
    <property type="protein sequence ID" value="ULT98390.1"/>
    <property type="molecule type" value="Genomic_DNA"/>
</dbReference>
<sequence length="618" mass="70668">MADLEAVLADVSYLMAMEKSRSQPAARASKRIVLPDPSVRSIMQKFLEKSGDMKFDKIFNQKLGFLLLKDYAENVSESPCPQIKFYEAIKEYEKMETPDERLTKAREIYDHHIMVEMLAHAHNYSKESLQHVQYHLLKQNVPPDLFHRYVLEICDQLRGDIFQRFLESEKFTRFCQWKNLELNMQLTMNDFSVHRIIGRGGFGEVYGCRKADTGKMYAMKCLDKKRIKMKQGETLALNERIMLSLVSTGLACDYSKKKPHASVGTHGYMAPEVLAKGVAYDSSADWFSLGCMLYKLLKGHSPFRQHKSKDKNEIDKMTLTQDIELPNEGLTKDCRDLLEGLLKRDVPDRLGCRGKGPTEVKEHPFFKDVDWQTVYLRRMTPPLIPPRGEVNAADAFDIGNFDDDEVKGVKLQDGDSDLYKNFNIVISERWQNEIAETIFEVVNQDADKAESKKRSKQKVKVAVDEKDSDVIVHGYIKKLGGPFTSAWQTKYGKLYPSRLELYPESLTAKPELVFMDQIEDVCAEMQTIKGENAIVVKLRDGFKEPKLCLTNSDEISLKEWHTSLRTAHKVSSELLQRMGRKAIKIYGVNHDPMLSESERPGSVTRAFLNRASSVDSGA</sequence>
<dbReference type="PRINTS" id="PR00717">
    <property type="entry name" value="GPCRKINASE"/>
</dbReference>
<dbReference type="InterPro" id="IPR000961">
    <property type="entry name" value="AGC-kinase_C"/>
</dbReference>
<dbReference type="PROSITE" id="PS50132">
    <property type="entry name" value="RGS"/>
    <property type="match status" value="1"/>
</dbReference>
<dbReference type="PROSITE" id="PS00107">
    <property type="entry name" value="PROTEIN_KINASE_ATP"/>
    <property type="match status" value="1"/>
</dbReference>
<dbReference type="CDD" id="cd08747">
    <property type="entry name" value="RGS_GRK2_GRK3"/>
    <property type="match status" value="1"/>
</dbReference>
<feature type="domain" description="RGS" evidence="12">
    <location>
        <begin position="54"/>
        <end position="175"/>
    </location>
</feature>
<dbReference type="PANTHER" id="PTHR24355">
    <property type="entry name" value="G PROTEIN-COUPLED RECEPTOR KINASE/RIBOSOMAL PROTEIN S6 KINASE"/>
    <property type="match status" value="1"/>
</dbReference>
<evidence type="ECO:0000313" key="14">
    <source>
        <dbReference type="EMBL" id="ULT98390.1"/>
    </source>
</evidence>
<keyword evidence="7 8" id="KW-0067">ATP-binding</keyword>
<dbReference type="SMART" id="SM00315">
    <property type="entry name" value="RGS"/>
    <property type="match status" value="1"/>
</dbReference>
<dbReference type="InterPro" id="IPR036305">
    <property type="entry name" value="RGS_sf"/>
</dbReference>
<keyword evidence="6 9" id="KW-0418">Kinase</keyword>
<dbReference type="SMART" id="SM00233">
    <property type="entry name" value="PH"/>
    <property type="match status" value="1"/>
</dbReference>
<evidence type="ECO:0000259" key="13">
    <source>
        <dbReference type="PROSITE" id="PS51285"/>
    </source>
</evidence>
<reference evidence="14 15" key="1">
    <citation type="submission" date="2022-05" db="EMBL/GenBank/DDBJ databases">
        <title>Chromosome-level reference genomes for two strains of Caenorhabditis briggsae: an improved platform for comparative genomics.</title>
        <authorList>
            <person name="Stevens L."/>
            <person name="Andersen E.C."/>
        </authorList>
    </citation>
    <scope>NUCLEOTIDE SEQUENCE [LARGE SCALE GENOMIC DNA]</scope>
    <source>
        <strain evidence="14">QX1410_ONT</strain>
        <tissue evidence="14">Whole-organism</tissue>
    </source>
</reference>
<organism evidence="14 15">
    <name type="scientific">Caenorhabditis briggsae</name>
    <dbReference type="NCBI Taxonomy" id="6238"/>
    <lineage>
        <taxon>Eukaryota</taxon>
        <taxon>Metazoa</taxon>
        <taxon>Ecdysozoa</taxon>
        <taxon>Nematoda</taxon>
        <taxon>Chromadorea</taxon>
        <taxon>Rhabditida</taxon>
        <taxon>Rhabditina</taxon>
        <taxon>Rhabditomorpha</taxon>
        <taxon>Rhabditoidea</taxon>
        <taxon>Rhabditidae</taxon>
        <taxon>Peloderinae</taxon>
        <taxon>Caenorhabditis</taxon>
    </lineage>
</organism>